<accession>A0A2L0HNT1</accession>
<dbReference type="GeneID" id="40099850"/>
<sequence length="53" mass="5880">MSKINLFLIPFLWLPLLFTVALGTVLVAVAVFLSIYGMDMLQAFLFGVVYLLG</sequence>
<dbReference type="KEGG" id="vg:40099850"/>
<evidence type="ECO:0000313" key="1">
    <source>
        <dbReference type="EMBL" id="AUX83369.1"/>
    </source>
</evidence>
<name>A0A2L0HNT1_9CAUD</name>
<gene>
    <name evidence="1" type="primary">31</name>
    <name evidence="1" type="ORF">SEA_ELERI_31</name>
</gene>
<dbReference type="EMBL" id="MG839027">
    <property type="protein sequence ID" value="AUX83369.1"/>
    <property type="molecule type" value="Genomic_DNA"/>
</dbReference>
<reference evidence="1 2" key="1">
    <citation type="submission" date="2018-01" db="EMBL/GenBank/DDBJ databases">
        <authorList>
            <person name="Jones A.E."/>
            <person name="Sivanathan V."/>
            <person name="Betsko A.J."/>
            <person name="Aull H.G."/>
            <person name="Zack K.M."/>
            <person name="Kukan E.N."/>
            <person name="Garlena R.A."/>
            <person name="Russell D.A."/>
            <person name="Pope W.H."/>
            <person name="Jacobs-Sera D."/>
            <person name="Hatfull G.F."/>
        </authorList>
    </citation>
    <scope>NUCLEOTIDE SEQUENCE [LARGE SCALE GENOMIC DNA]</scope>
</reference>
<organism evidence="1 2">
    <name type="scientific">Microbacterium phage Eleri</name>
    <dbReference type="NCBI Taxonomy" id="2079581"/>
    <lineage>
        <taxon>Viruses</taxon>
        <taxon>Duplodnaviria</taxon>
        <taxon>Heunggongvirae</taxon>
        <taxon>Uroviricota</taxon>
        <taxon>Caudoviricetes</taxon>
        <taxon>Elerivirus</taxon>
        <taxon>Elerivirus eleri</taxon>
    </lineage>
</organism>
<proteinExistence type="predicted"/>
<protein>
    <submittedName>
        <fullName evidence="1">Uncharacterized protein</fullName>
    </submittedName>
</protein>
<dbReference type="RefSeq" id="YP_009623069.1">
    <property type="nucleotide sequence ID" value="NC_042109.1"/>
</dbReference>
<keyword evidence="2" id="KW-1185">Reference proteome</keyword>
<dbReference type="Proteomes" id="UP000241926">
    <property type="component" value="Segment"/>
</dbReference>
<evidence type="ECO:0000313" key="2">
    <source>
        <dbReference type="Proteomes" id="UP000241926"/>
    </source>
</evidence>